<dbReference type="PANTHER" id="PTHR37809">
    <property type="entry name" value="RIBOSOMAL PROTEIN S12 METHYLTHIOTRANSFERASE ACCESSORY FACTOR YCAO"/>
    <property type="match status" value="1"/>
</dbReference>
<dbReference type="EMBL" id="CP031422">
    <property type="protein sequence ID" value="AZS38979.1"/>
    <property type="molecule type" value="Genomic_DNA"/>
</dbReference>
<dbReference type="Proteomes" id="UP000274841">
    <property type="component" value="Chromosome"/>
</dbReference>
<feature type="domain" description="YcaO" evidence="1">
    <location>
        <begin position="205"/>
        <end position="553"/>
    </location>
</feature>
<evidence type="ECO:0000313" key="2">
    <source>
        <dbReference type="EMBL" id="AZS38979.1"/>
    </source>
</evidence>
<proteinExistence type="predicted"/>
<sequence length="553" mass="59956">MEAIYQEICKELSLDADADLMLSRASSTQIVTFRGEEGTVWAPIRADKRWGCATCIGASVLLLDQYYADFERPAVTDRDAASLILRMLERHAIPIAVTDIYGPQCWSVCFPVPDCPACRDSDRQLQDIMGAFRPLNPDNTTPEFSDTGGVRAASATAFVAANRAAIGFAAIVTNPYNGGDEPHATLIEGLIRTSITPNECEVAGGKGRNLEQALASFIGEALERYFVADPVSIPSVLGTENDLVAAISPEIKFGYPALDDTTGITPYAPDLPLEWLAAEELTGGNPVLLPANLAFCPYEPRDARASRFSVTTTTGVASGANVEDATLQALLELIERDAFWYFARTGQGLAELPEEALHPHVHAAKAVSHGRFTFQELRNPFGIPVVHATYVTDDAWEARTARGIGAGENLEQASLRAFVECLQILHSLNLGVEVEDVNGDMRHIWYTGAARHLLPNFFQHSDQRAGPGEAHSGGKRRHSLRSILELFARSSTEVYQVVLVDSPSFAVVRVMAAGMCLTDATYFSNSKRFQVFASALPGAPTSPRISYAGPTFM</sequence>
<accession>A0A3Q9J1J9</accession>
<reference evidence="2 3" key="1">
    <citation type="submission" date="2018-08" db="EMBL/GenBank/DDBJ databases">
        <title>Microbacterium oxydans strain HG3.</title>
        <authorList>
            <person name="ORTET P."/>
        </authorList>
    </citation>
    <scope>NUCLEOTIDE SEQUENCE [LARGE SCALE GENOMIC DNA]</scope>
    <source>
        <strain evidence="2 3">HG3</strain>
    </source>
</reference>
<dbReference type="Gene3D" id="3.30.1330.230">
    <property type="match status" value="1"/>
</dbReference>
<evidence type="ECO:0000259" key="1">
    <source>
        <dbReference type="PROSITE" id="PS51664"/>
    </source>
</evidence>
<protein>
    <recommendedName>
        <fullName evidence="1">YcaO domain-containing protein</fullName>
    </recommendedName>
</protein>
<dbReference type="RefSeq" id="WP_127011565.1">
    <property type="nucleotide sequence ID" value="NZ_CP031422.1"/>
</dbReference>
<dbReference type="AlphaFoldDB" id="A0A3Q9J1J9"/>
<dbReference type="PANTHER" id="PTHR37809:SF1">
    <property type="entry name" value="RIBOSOMAL PROTEIN S12 METHYLTHIOTRANSFERASE ACCESSORY FACTOR YCAO"/>
    <property type="match status" value="1"/>
</dbReference>
<dbReference type="Pfam" id="PF02624">
    <property type="entry name" value="YcaO"/>
    <property type="match status" value="1"/>
</dbReference>
<organism evidence="2 3">
    <name type="scientific">Microbacterium oxydans</name>
    <dbReference type="NCBI Taxonomy" id="82380"/>
    <lineage>
        <taxon>Bacteria</taxon>
        <taxon>Bacillati</taxon>
        <taxon>Actinomycetota</taxon>
        <taxon>Actinomycetes</taxon>
        <taxon>Micrococcales</taxon>
        <taxon>Microbacteriaceae</taxon>
        <taxon>Microbacterium</taxon>
    </lineage>
</organism>
<name>A0A3Q9J1J9_9MICO</name>
<dbReference type="KEGG" id="moy:CVS54_00276"/>
<evidence type="ECO:0000313" key="3">
    <source>
        <dbReference type="Proteomes" id="UP000274841"/>
    </source>
</evidence>
<dbReference type="PROSITE" id="PS51664">
    <property type="entry name" value="YCAO"/>
    <property type="match status" value="1"/>
</dbReference>
<dbReference type="InterPro" id="IPR003776">
    <property type="entry name" value="YcaO-like_dom"/>
</dbReference>
<gene>
    <name evidence="2" type="ORF">CVS54_00276</name>
</gene>